<evidence type="ECO:0000313" key="3">
    <source>
        <dbReference type="Proteomes" id="UP001066276"/>
    </source>
</evidence>
<sequence>MGGKETGVGASLPSCAVAGAVGLKVETGDLSGGGPVDPLGGHYMGASPPSPPGGLWGTWRGVFGGLPWGGRGEVVQATPAPSSSAGIRTGVVGPQWRAELGGSGNTWCPADVRGQLGCLGRNGSKEVQSRQNIFLAVKRKLRQMGVSYSMPYLSQLWVVSQGTTLFFKTPYAMWAWIEAQPTRPPPQRTQDPQKRQSKQPRRKKRMFPGVPPSIGEARRDRQRDRRRALKDVAAFRQRAPVSPASIAR</sequence>
<reference evidence="2" key="1">
    <citation type="journal article" date="2022" name="bioRxiv">
        <title>Sequencing and chromosome-scale assembly of the giantPleurodeles waltlgenome.</title>
        <authorList>
            <person name="Brown T."/>
            <person name="Elewa A."/>
            <person name="Iarovenko S."/>
            <person name="Subramanian E."/>
            <person name="Araus A.J."/>
            <person name="Petzold A."/>
            <person name="Susuki M."/>
            <person name="Suzuki K.-i.T."/>
            <person name="Hayashi T."/>
            <person name="Toyoda A."/>
            <person name="Oliveira C."/>
            <person name="Osipova E."/>
            <person name="Leigh N.D."/>
            <person name="Simon A."/>
            <person name="Yun M.H."/>
        </authorList>
    </citation>
    <scope>NUCLEOTIDE SEQUENCE</scope>
    <source>
        <strain evidence="2">20211129_DDA</strain>
        <tissue evidence="2">Liver</tissue>
    </source>
</reference>
<dbReference type="AlphaFoldDB" id="A0AAV7U717"/>
<dbReference type="EMBL" id="JANPWB010000005">
    <property type="protein sequence ID" value="KAJ1184640.1"/>
    <property type="molecule type" value="Genomic_DNA"/>
</dbReference>
<comment type="caution">
    <text evidence="2">The sequence shown here is derived from an EMBL/GenBank/DDBJ whole genome shotgun (WGS) entry which is preliminary data.</text>
</comment>
<dbReference type="InterPro" id="IPR042566">
    <property type="entry name" value="L1_C"/>
</dbReference>
<organism evidence="2 3">
    <name type="scientific">Pleurodeles waltl</name>
    <name type="common">Iberian ribbed newt</name>
    <dbReference type="NCBI Taxonomy" id="8319"/>
    <lineage>
        <taxon>Eukaryota</taxon>
        <taxon>Metazoa</taxon>
        <taxon>Chordata</taxon>
        <taxon>Craniata</taxon>
        <taxon>Vertebrata</taxon>
        <taxon>Euteleostomi</taxon>
        <taxon>Amphibia</taxon>
        <taxon>Batrachia</taxon>
        <taxon>Caudata</taxon>
        <taxon>Salamandroidea</taxon>
        <taxon>Salamandridae</taxon>
        <taxon>Pleurodelinae</taxon>
        <taxon>Pleurodeles</taxon>
    </lineage>
</organism>
<dbReference type="Proteomes" id="UP001066276">
    <property type="component" value="Chromosome 3_1"/>
</dbReference>
<gene>
    <name evidence="2" type="ORF">NDU88_001443</name>
</gene>
<name>A0AAV7U717_PLEWA</name>
<feature type="compositionally biased region" description="Basic residues" evidence="1">
    <location>
        <begin position="195"/>
        <end position="206"/>
    </location>
</feature>
<feature type="region of interest" description="Disordered" evidence="1">
    <location>
        <begin position="181"/>
        <end position="248"/>
    </location>
</feature>
<proteinExistence type="predicted"/>
<evidence type="ECO:0000313" key="2">
    <source>
        <dbReference type="EMBL" id="KAJ1184640.1"/>
    </source>
</evidence>
<dbReference type="Gene3D" id="3.30.250.20">
    <property type="entry name" value="L1 transposable element, C-terminal domain"/>
    <property type="match status" value="1"/>
</dbReference>
<protein>
    <submittedName>
        <fullName evidence="2">Uncharacterized protein</fullName>
    </submittedName>
</protein>
<accession>A0AAV7U717</accession>
<keyword evidence="3" id="KW-1185">Reference proteome</keyword>
<evidence type="ECO:0000256" key="1">
    <source>
        <dbReference type="SAM" id="MobiDB-lite"/>
    </source>
</evidence>